<dbReference type="InterPro" id="IPR044927">
    <property type="entry name" value="Endonuclea_NS_2"/>
</dbReference>
<dbReference type="KEGG" id="ntr:B0W44_09740"/>
<sequence length="645" mass="72589">MRKQLDSLYQFWQGVLEKYPIIVTVYTIFSWISIFVFLLSFIFLEDSRTVFVQFLWSFYVLLQFWLICRSKTLPWKRYVAFFLAGAWLVAPFTNGVVQLFHLVFGGQTSDLWSTAVLTPIAEEVFKLIPVGVYLFLSRRASSLSLSDYVLIGAATGAGFQFLEETARRLTSGFIGYGQSLFGQVIQWDVFSLFPGYFEESFLPTRMTSSHAVLTALVVLGIGIAVRWRRRLNLFAYAIPVVFLALVTLDHAVWNGQYRFPDWVLSVHDALGNGYAAKPLLLLLIACAVAHDYWVLNRIRQELPLLNGEVRLNPFSELWVLCRAFVKERYTIGYLWAFYRERKELGFTLLYGNDEARENLPSLQESVRKWYIPLIALACVCVITFTLIVWVGTWVTSDPACFACLFDGLQRWWDGLEWYEKGALVLGAFALSYPLLGFWSAVGLATTAVGIAGSGREIADVIRHPDKLRDPEYALAAIVAVGLSRIPGARIVTRKVLPTASGLTRYELTTAAGLTYRVTLGSRGELRSVFAKIEPHHIGRGSNTNQASRDFARSLGKPTDDAGHGIGRNLGGPGGKTSFNIFPQSPHVNRGAFQQFEQQIVRAVQSGKDVFVRVVPKYAPGATRPHEIYYYVRIDGKTVLRVFPNP</sequence>
<organism evidence="3 4">
    <name type="scientific">Novibacillus thermophilus</name>
    <dbReference type="NCBI Taxonomy" id="1471761"/>
    <lineage>
        <taxon>Bacteria</taxon>
        <taxon>Bacillati</taxon>
        <taxon>Bacillota</taxon>
        <taxon>Bacilli</taxon>
        <taxon>Bacillales</taxon>
        <taxon>Thermoactinomycetaceae</taxon>
        <taxon>Novibacillus</taxon>
    </lineage>
</organism>
<feature type="transmembrane region" description="Helical" evidence="1">
    <location>
        <begin position="50"/>
        <end position="68"/>
    </location>
</feature>
<evidence type="ECO:0000256" key="1">
    <source>
        <dbReference type="SAM" id="Phobius"/>
    </source>
</evidence>
<feature type="transmembrane region" description="Helical" evidence="1">
    <location>
        <begin position="21"/>
        <end position="44"/>
    </location>
</feature>
<dbReference type="AlphaFoldDB" id="A0A1U9K7H0"/>
<evidence type="ECO:0000313" key="3">
    <source>
        <dbReference type="EMBL" id="AQS56009.1"/>
    </source>
</evidence>
<dbReference type="EMBL" id="CP019699">
    <property type="protein sequence ID" value="AQS56009.1"/>
    <property type="molecule type" value="Genomic_DNA"/>
</dbReference>
<feature type="transmembrane region" description="Helical" evidence="1">
    <location>
        <begin position="208"/>
        <end position="227"/>
    </location>
</feature>
<dbReference type="Pfam" id="PF13367">
    <property type="entry name" value="PrsW-protease"/>
    <property type="match status" value="1"/>
</dbReference>
<dbReference type="STRING" id="1471761.B0W44_09740"/>
<evidence type="ECO:0000313" key="4">
    <source>
        <dbReference type="Proteomes" id="UP000188603"/>
    </source>
</evidence>
<dbReference type="Proteomes" id="UP000188603">
    <property type="component" value="Chromosome"/>
</dbReference>
<keyword evidence="1" id="KW-0812">Transmembrane</keyword>
<dbReference type="Pfam" id="PF13930">
    <property type="entry name" value="Endonuclea_NS_2"/>
    <property type="match status" value="1"/>
</dbReference>
<dbReference type="InterPro" id="IPR044929">
    <property type="entry name" value="DNA/RNA_non-sp_Endonuclease_sf"/>
</dbReference>
<feature type="transmembrane region" description="Helical" evidence="1">
    <location>
        <begin position="273"/>
        <end position="295"/>
    </location>
</feature>
<feature type="transmembrane region" description="Helical" evidence="1">
    <location>
        <begin position="369"/>
        <end position="389"/>
    </location>
</feature>
<keyword evidence="1" id="KW-0472">Membrane</keyword>
<feature type="domain" description="Type VII secretion system protein EssD-like" evidence="2">
    <location>
        <begin position="527"/>
        <end position="634"/>
    </location>
</feature>
<protein>
    <recommendedName>
        <fullName evidence="2">Type VII secretion system protein EssD-like domain-containing protein</fullName>
    </recommendedName>
</protein>
<keyword evidence="1" id="KW-1133">Transmembrane helix</keyword>
<keyword evidence="4" id="KW-1185">Reference proteome</keyword>
<evidence type="ECO:0000259" key="2">
    <source>
        <dbReference type="Pfam" id="PF13930"/>
    </source>
</evidence>
<name>A0A1U9K7H0_9BACL</name>
<proteinExistence type="predicted"/>
<dbReference type="Gene3D" id="3.40.570.10">
    <property type="entry name" value="Extracellular Endonuclease, subunit A"/>
    <property type="match status" value="1"/>
</dbReference>
<feature type="transmembrane region" description="Helical" evidence="1">
    <location>
        <begin position="80"/>
        <end position="104"/>
    </location>
</feature>
<feature type="transmembrane region" description="Helical" evidence="1">
    <location>
        <begin position="116"/>
        <end position="136"/>
    </location>
</feature>
<dbReference type="GO" id="GO:0008233">
    <property type="term" value="F:peptidase activity"/>
    <property type="evidence" value="ECO:0007669"/>
    <property type="project" value="InterPro"/>
</dbReference>
<gene>
    <name evidence="3" type="ORF">B0W44_09740</name>
</gene>
<dbReference type="InterPro" id="IPR026898">
    <property type="entry name" value="PrsW"/>
</dbReference>
<feature type="transmembrane region" description="Helical" evidence="1">
    <location>
        <begin position="422"/>
        <end position="451"/>
    </location>
</feature>
<dbReference type="RefSeq" id="WP_228440942.1">
    <property type="nucleotide sequence ID" value="NZ_CP019699.1"/>
</dbReference>
<feature type="transmembrane region" description="Helical" evidence="1">
    <location>
        <begin position="234"/>
        <end position="253"/>
    </location>
</feature>
<reference evidence="3 4" key="1">
    <citation type="journal article" date="2015" name="Int. J. Syst. Evol. Microbiol.">
        <title>Novibacillus thermophilus gen. nov., sp. nov., a Gram-staining-negative and moderately thermophilic member of the family Thermoactinomycetaceae.</title>
        <authorList>
            <person name="Yang G."/>
            <person name="Chen J."/>
            <person name="Zhou S."/>
        </authorList>
    </citation>
    <scope>NUCLEOTIDE SEQUENCE [LARGE SCALE GENOMIC DNA]</scope>
    <source>
        <strain evidence="3 4">SG-1</strain>
    </source>
</reference>
<accession>A0A1U9K7H0</accession>